<feature type="transmembrane region" description="Helical" evidence="1">
    <location>
        <begin position="149"/>
        <end position="167"/>
    </location>
</feature>
<feature type="transmembrane region" description="Helical" evidence="1">
    <location>
        <begin position="40"/>
        <end position="58"/>
    </location>
</feature>
<dbReference type="VEuPathDB" id="TrichDB:TVAGG3_0483900"/>
<keyword evidence="3" id="KW-1185">Reference proteome</keyword>
<feature type="transmembrane region" description="Helical" evidence="1">
    <location>
        <begin position="629"/>
        <end position="652"/>
    </location>
</feature>
<feature type="transmembrane region" description="Helical" evidence="1">
    <location>
        <begin position="843"/>
        <end position="867"/>
    </location>
</feature>
<keyword evidence="1" id="KW-0812">Transmembrane</keyword>
<name>A2FID1_TRIV3</name>
<dbReference type="AlphaFoldDB" id="A2FID1"/>
<feature type="transmembrane region" description="Helical" evidence="1">
    <location>
        <begin position="289"/>
        <end position="311"/>
    </location>
</feature>
<dbReference type="OrthoDB" id="10623501at2759"/>
<gene>
    <name evidence="2" type="ORF">TVAG_406810</name>
</gene>
<feature type="transmembrane region" description="Helical" evidence="1">
    <location>
        <begin position="88"/>
        <end position="107"/>
    </location>
</feature>
<feature type="transmembrane region" description="Helical" evidence="1">
    <location>
        <begin position="113"/>
        <end position="137"/>
    </location>
</feature>
<dbReference type="EMBL" id="DS113811">
    <property type="protein sequence ID" value="EAX95333.1"/>
    <property type="molecule type" value="Genomic_DNA"/>
</dbReference>
<sequence length="1052" mass="119889">MHASENASSEHSKMLSSAFSATYKYKGLLHSSKIKKLRNMISFLFVYMDSMVPSWYTLHSIISFWRLIQFFGPILCSNYFNFYDRDTYIFKFLNIFSIIWNIVPITYRDQASFYFAIIYFAMFFCFFILLVTASYYYQKRGKIGKAPIYIINIFFSTFGYLMHFPAIEICCEVISKLIAKETTHFSTPFNVVTIILTVITYALYCVFFRTLYSYSFLFRPTSFLCVNGFTQMLIIYSIALIGFFSGINTYLTKIPQGILELLQAVGCLSTFWTCGNSFSLVSFTHTTMFYTHGIFGGLAHTIFAILIFVSVKMSTATVLAWFVVFAVCAFISFFITCRQVNKNLMLLDDINDDNSILHEFSNPKKLMKAAVIGFNYAHPVSIDFSLFKFITQQWPDEPAYWVTFGKFVAIYPEASSLHMFIVRTINQKKFHGTLVKECLAQSMIIFQQREMNLTAELKRKIEKISKETGACKRRLRHIWDQVIQGNIGEMDSAISNAYESILKSDSQFALLLTQYPNNRFIFRSYSRYLYEVKNDAEGYTEVVEQTRKMSRGIQVHSDHAQELGLHAFPLLPVNAWNQAENANKNMMSDMSGSILMTSENEEEFNEQRLEDSRAIKELIDNLKIPSIRMVIAICLIVSIIFFGGAIAMLAVAKTYSSSIRKPAELIDALAFSRYYVSMIPTLSMAYVYNNLSYWPAAINNKLPEYKCTAFKDTSSIPFQLSALLQMQNVESITMNDFREYGRGTEQFDHVRTTIFTDSINYITYNDGIPTNNSKKSLQSAISDFSVCASTIADTKQAITNNTLAQSQFKNPIVNALNVVTVITDSIEHIVSYIYDDINSKNKIFFWCIIGVAIFLLLVFVAIIAISWKRLNNDKTAIYKTLMSLPKNVVSSINENLRQLQKNTDLGGTKTQQSEGERNKQEENLLKIFVTASDSSGTVGDFAQLAIAFVFIMLCSIAYTTILFLLYEKIGTLIKENAPQANNMFGTASYINLLALSVNQIIGVANGHPAVESDSILGLTTQANTVLQTMYDYYNKLKKRSYHTIHLSLPKYN</sequence>
<dbReference type="VEuPathDB" id="TrichDB:TVAG_406810"/>
<dbReference type="SMR" id="A2FID1"/>
<evidence type="ECO:0000256" key="1">
    <source>
        <dbReference type="SAM" id="Phobius"/>
    </source>
</evidence>
<evidence type="ECO:0000313" key="3">
    <source>
        <dbReference type="Proteomes" id="UP000001542"/>
    </source>
</evidence>
<dbReference type="Proteomes" id="UP000001542">
    <property type="component" value="Unassembled WGS sequence"/>
</dbReference>
<proteinExistence type="predicted"/>
<organism evidence="2 3">
    <name type="scientific">Trichomonas vaginalis (strain ATCC PRA-98 / G3)</name>
    <dbReference type="NCBI Taxonomy" id="412133"/>
    <lineage>
        <taxon>Eukaryota</taxon>
        <taxon>Metamonada</taxon>
        <taxon>Parabasalia</taxon>
        <taxon>Trichomonadida</taxon>
        <taxon>Trichomonadidae</taxon>
        <taxon>Trichomonas</taxon>
    </lineage>
</organism>
<protein>
    <submittedName>
        <fullName evidence="2">Uncharacterized protein</fullName>
    </submittedName>
</protein>
<feature type="transmembrane region" description="Helical" evidence="1">
    <location>
        <begin position="941"/>
        <end position="966"/>
    </location>
</feature>
<reference evidence="2" key="1">
    <citation type="submission" date="2006-10" db="EMBL/GenBank/DDBJ databases">
        <authorList>
            <person name="Amadeo P."/>
            <person name="Zhao Q."/>
            <person name="Wortman J."/>
            <person name="Fraser-Liggett C."/>
            <person name="Carlton J."/>
        </authorList>
    </citation>
    <scope>NUCLEOTIDE SEQUENCE</scope>
    <source>
        <strain evidence="2">G3</strain>
    </source>
</reference>
<dbReference type="InParanoid" id="A2FID1"/>
<keyword evidence="1" id="KW-1133">Transmembrane helix</keyword>
<feature type="transmembrane region" description="Helical" evidence="1">
    <location>
        <begin position="233"/>
        <end position="251"/>
    </location>
</feature>
<accession>A2FID1</accession>
<feature type="transmembrane region" description="Helical" evidence="1">
    <location>
        <begin position="187"/>
        <end position="212"/>
    </location>
</feature>
<keyword evidence="1" id="KW-0472">Membrane</keyword>
<reference evidence="2" key="2">
    <citation type="journal article" date="2007" name="Science">
        <title>Draft genome sequence of the sexually transmitted pathogen Trichomonas vaginalis.</title>
        <authorList>
            <person name="Carlton J.M."/>
            <person name="Hirt R.P."/>
            <person name="Silva J.C."/>
            <person name="Delcher A.L."/>
            <person name="Schatz M."/>
            <person name="Zhao Q."/>
            <person name="Wortman J.R."/>
            <person name="Bidwell S.L."/>
            <person name="Alsmark U.C.M."/>
            <person name="Besteiro S."/>
            <person name="Sicheritz-Ponten T."/>
            <person name="Noel C.J."/>
            <person name="Dacks J.B."/>
            <person name="Foster P.G."/>
            <person name="Simillion C."/>
            <person name="Van de Peer Y."/>
            <person name="Miranda-Saavedra D."/>
            <person name="Barton G.J."/>
            <person name="Westrop G.D."/>
            <person name="Mueller S."/>
            <person name="Dessi D."/>
            <person name="Fiori P.L."/>
            <person name="Ren Q."/>
            <person name="Paulsen I."/>
            <person name="Zhang H."/>
            <person name="Bastida-Corcuera F.D."/>
            <person name="Simoes-Barbosa A."/>
            <person name="Brown M.T."/>
            <person name="Hayes R.D."/>
            <person name="Mukherjee M."/>
            <person name="Okumura C.Y."/>
            <person name="Schneider R."/>
            <person name="Smith A.J."/>
            <person name="Vanacova S."/>
            <person name="Villalvazo M."/>
            <person name="Haas B.J."/>
            <person name="Pertea M."/>
            <person name="Feldblyum T.V."/>
            <person name="Utterback T.R."/>
            <person name="Shu C.L."/>
            <person name="Osoegawa K."/>
            <person name="de Jong P.J."/>
            <person name="Hrdy I."/>
            <person name="Horvathova L."/>
            <person name="Zubacova Z."/>
            <person name="Dolezal P."/>
            <person name="Malik S.B."/>
            <person name="Logsdon J.M. Jr."/>
            <person name="Henze K."/>
            <person name="Gupta A."/>
            <person name="Wang C.C."/>
            <person name="Dunne R.L."/>
            <person name="Upcroft J.A."/>
            <person name="Upcroft P."/>
            <person name="White O."/>
            <person name="Salzberg S.L."/>
            <person name="Tang P."/>
            <person name="Chiu C.-H."/>
            <person name="Lee Y.-S."/>
            <person name="Embley T.M."/>
            <person name="Coombs G.H."/>
            <person name="Mottram J.C."/>
            <person name="Tachezy J."/>
            <person name="Fraser-Liggett C.M."/>
            <person name="Johnson P.J."/>
        </authorList>
    </citation>
    <scope>NUCLEOTIDE SEQUENCE [LARGE SCALE GENOMIC DNA]</scope>
    <source>
        <strain evidence="2">G3</strain>
    </source>
</reference>
<evidence type="ECO:0000313" key="2">
    <source>
        <dbReference type="EMBL" id="EAX95333.1"/>
    </source>
</evidence>
<feature type="transmembrane region" description="Helical" evidence="1">
    <location>
        <begin position="318"/>
        <end position="335"/>
    </location>
</feature>